<reference evidence="7 8" key="1">
    <citation type="submission" date="2021-01" db="EMBL/GenBank/DDBJ databases">
        <title>Whole genome shotgun sequence of Actinoplanes couchii NBRC 106145.</title>
        <authorList>
            <person name="Komaki H."/>
            <person name="Tamura T."/>
        </authorList>
    </citation>
    <scope>NUCLEOTIDE SEQUENCE [LARGE SCALE GENOMIC DNA]</scope>
    <source>
        <strain evidence="7 8">NBRC 106145</strain>
    </source>
</reference>
<keyword evidence="3" id="KW-0547">Nucleotide-binding</keyword>
<proteinExistence type="predicted"/>
<sequence>MEAIEVTGLRKTYNGRDAVAGIDLVVARGEIFSLLGPNGAGKTTTVEILEGHRRRTAGDVRVLGEDPGKAGSAWRSRIGIVLQDADDAADLTVHETVRHIAGFYPSPRKPDEVIELVGLTAKRNDKIRTLSGGQRRRVDVALGIVGSPELLFLDEPTTGFDPEARRQFWELIRTLAGDGTTIVLTTHYLDEAEALADRLAVVADGRIVAEGTPATLGGRAASEARVSWTEDGLVRSEQVADPSDLIRHLVTSGADLTTLTITRPTLEDTYLDLIGATR</sequence>
<evidence type="ECO:0000256" key="3">
    <source>
        <dbReference type="ARBA" id="ARBA00022741"/>
    </source>
</evidence>
<evidence type="ECO:0000256" key="1">
    <source>
        <dbReference type="ARBA" id="ARBA00004202"/>
    </source>
</evidence>
<dbReference type="EMBL" id="BOMG01000032">
    <property type="protein sequence ID" value="GID53677.1"/>
    <property type="molecule type" value="Genomic_DNA"/>
</dbReference>
<evidence type="ECO:0000256" key="5">
    <source>
        <dbReference type="ARBA" id="ARBA00023251"/>
    </source>
</evidence>
<keyword evidence="2" id="KW-0813">Transport</keyword>
<dbReference type="PROSITE" id="PS50893">
    <property type="entry name" value="ABC_TRANSPORTER_2"/>
    <property type="match status" value="1"/>
</dbReference>
<gene>
    <name evidence="7" type="ORF">Aco03nite_020810</name>
</gene>
<dbReference type="PANTHER" id="PTHR42711">
    <property type="entry name" value="ABC TRANSPORTER ATP-BINDING PROTEIN"/>
    <property type="match status" value="1"/>
</dbReference>
<evidence type="ECO:0000259" key="6">
    <source>
        <dbReference type="PROSITE" id="PS50893"/>
    </source>
</evidence>
<accession>A0ABQ3X582</accession>
<dbReference type="InterPro" id="IPR003439">
    <property type="entry name" value="ABC_transporter-like_ATP-bd"/>
</dbReference>
<dbReference type="PROSITE" id="PS00211">
    <property type="entry name" value="ABC_TRANSPORTER_1"/>
    <property type="match status" value="1"/>
</dbReference>
<feature type="domain" description="ABC transporter" evidence="6">
    <location>
        <begin position="4"/>
        <end position="229"/>
    </location>
</feature>
<protein>
    <submittedName>
        <fullName evidence="7">ABC transporter</fullName>
    </submittedName>
</protein>
<name>A0ABQ3X582_9ACTN</name>
<evidence type="ECO:0000313" key="8">
    <source>
        <dbReference type="Proteomes" id="UP000612282"/>
    </source>
</evidence>
<dbReference type="PANTHER" id="PTHR42711:SF17">
    <property type="entry name" value="ABC TRANSPORTER ATP-BINDING PROTEIN"/>
    <property type="match status" value="1"/>
</dbReference>
<keyword evidence="5" id="KW-0046">Antibiotic resistance</keyword>
<dbReference type="Proteomes" id="UP000612282">
    <property type="component" value="Unassembled WGS sequence"/>
</dbReference>
<dbReference type="InterPro" id="IPR017871">
    <property type="entry name" value="ABC_transporter-like_CS"/>
</dbReference>
<evidence type="ECO:0000256" key="4">
    <source>
        <dbReference type="ARBA" id="ARBA00022840"/>
    </source>
</evidence>
<dbReference type="Pfam" id="PF00005">
    <property type="entry name" value="ABC_tran"/>
    <property type="match status" value="1"/>
</dbReference>
<evidence type="ECO:0000256" key="2">
    <source>
        <dbReference type="ARBA" id="ARBA00022448"/>
    </source>
</evidence>
<dbReference type="Gene3D" id="3.40.50.300">
    <property type="entry name" value="P-loop containing nucleotide triphosphate hydrolases"/>
    <property type="match status" value="1"/>
</dbReference>
<dbReference type="RefSeq" id="WP_203794638.1">
    <property type="nucleotide sequence ID" value="NZ_BAAAQE010000001.1"/>
</dbReference>
<organism evidence="7 8">
    <name type="scientific">Actinoplanes couchii</name>
    <dbReference type="NCBI Taxonomy" id="403638"/>
    <lineage>
        <taxon>Bacteria</taxon>
        <taxon>Bacillati</taxon>
        <taxon>Actinomycetota</taxon>
        <taxon>Actinomycetes</taxon>
        <taxon>Micromonosporales</taxon>
        <taxon>Micromonosporaceae</taxon>
        <taxon>Actinoplanes</taxon>
    </lineage>
</organism>
<evidence type="ECO:0000313" key="7">
    <source>
        <dbReference type="EMBL" id="GID53677.1"/>
    </source>
</evidence>
<dbReference type="SUPFAM" id="SSF52540">
    <property type="entry name" value="P-loop containing nucleoside triphosphate hydrolases"/>
    <property type="match status" value="1"/>
</dbReference>
<keyword evidence="8" id="KW-1185">Reference proteome</keyword>
<dbReference type="CDD" id="cd03230">
    <property type="entry name" value="ABC_DR_subfamily_A"/>
    <property type="match status" value="1"/>
</dbReference>
<dbReference type="InterPro" id="IPR050763">
    <property type="entry name" value="ABC_transporter_ATP-binding"/>
</dbReference>
<comment type="caution">
    <text evidence="7">The sequence shown here is derived from an EMBL/GenBank/DDBJ whole genome shotgun (WGS) entry which is preliminary data.</text>
</comment>
<dbReference type="SMART" id="SM00382">
    <property type="entry name" value="AAA"/>
    <property type="match status" value="1"/>
</dbReference>
<comment type="subcellular location">
    <subcellularLocation>
        <location evidence="1">Cell membrane</location>
        <topology evidence="1">Peripheral membrane protein</topology>
    </subcellularLocation>
</comment>
<dbReference type="InterPro" id="IPR027417">
    <property type="entry name" value="P-loop_NTPase"/>
</dbReference>
<keyword evidence="4" id="KW-0067">ATP-binding</keyword>
<dbReference type="InterPro" id="IPR003593">
    <property type="entry name" value="AAA+_ATPase"/>
</dbReference>